<dbReference type="Proteomes" id="UP000009011">
    <property type="component" value="Chromosome"/>
</dbReference>
<evidence type="ECO:0000256" key="1">
    <source>
        <dbReference type="SAM" id="SignalP"/>
    </source>
</evidence>
<dbReference type="AlphaFoldDB" id="I6YSN1"/>
<dbReference type="HOGENOM" id="CLU_1146135_0_0_10"/>
<dbReference type="OrthoDB" id="9948411at2"/>
<keyword evidence="3" id="KW-1185">Reference proteome</keyword>
<dbReference type="STRING" id="1191523.MROS_0308"/>
<feature type="signal peptide" evidence="1">
    <location>
        <begin position="1"/>
        <end position="17"/>
    </location>
</feature>
<evidence type="ECO:0008006" key="4">
    <source>
        <dbReference type="Google" id="ProtNLM"/>
    </source>
</evidence>
<dbReference type="KEGG" id="mro:MROS_0308"/>
<keyword evidence="1" id="KW-0732">Signal</keyword>
<dbReference type="EMBL" id="CP003557">
    <property type="protein sequence ID" value="AFN73552.1"/>
    <property type="molecule type" value="Genomic_DNA"/>
</dbReference>
<accession>I6YSN1</accession>
<sequence length="242" mass="26441">MKRLLVLMIVSISVIYAQENAEVGWVARFGLAGGVNPVYLFPNVDPVNEQIKNAGLSGLSENGMIAWGGSGYAYIMFVENLRIGGIGLSGSISSSGRVGEFDKEVKYGYGLGGLTVEYTLPSIHRVAVSFGGIIGIASSEIEIYQSSMNYTWENLWQKTSSNVMTREVSDKLTKTSYLFAPTVNFDIPLNRFIAFRIGGGYSFTFGGDWEINNGKKIEGAPSDLNSNTFFIQTGIYLGFFSY</sequence>
<proteinExistence type="predicted"/>
<reference evidence="2 3" key="1">
    <citation type="journal article" date="2013" name="PLoS ONE">
        <title>Genomic analysis of Melioribacter roseus, facultatively anaerobic organotrophic bacterium representing a novel deep lineage within Bacteriodetes/Chlorobi group.</title>
        <authorList>
            <person name="Kadnikov V.V."/>
            <person name="Mardanov A.V."/>
            <person name="Podosokorskaya O.A."/>
            <person name="Gavrilov S.N."/>
            <person name="Kublanov I.V."/>
            <person name="Beletsky A.V."/>
            <person name="Bonch-Osmolovskaya E.A."/>
            <person name="Ravin N.V."/>
        </authorList>
    </citation>
    <scope>NUCLEOTIDE SEQUENCE [LARGE SCALE GENOMIC DNA]</scope>
    <source>
        <strain evidence="3">JCM 17771 / P3M-2</strain>
    </source>
</reference>
<feature type="chain" id="PRO_5003706787" description="Outer membrane protein beta-barrel domain-containing protein" evidence="1">
    <location>
        <begin position="18"/>
        <end position="242"/>
    </location>
</feature>
<organism evidence="2 3">
    <name type="scientific">Melioribacter roseus (strain DSM 23840 / JCM 17771 / VKM B-2668 / P3M-2)</name>
    <dbReference type="NCBI Taxonomy" id="1191523"/>
    <lineage>
        <taxon>Bacteria</taxon>
        <taxon>Pseudomonadati</taxon>
        <taxon>Ignavibacteriota</taxon>
        <taxon>Ignavibacteria</taxon>
        <taxon>Ignavibacteriales</taxon>
        <taxon>Melioribacteraceae</taxon>
        <taxon>Melioribacter</taxon>
    </lineage>
</organism>
<gene>
    <name evidence="2" type="ordered locus">MROS_0308</name>
</gene>
<dbReference type="RefSeq" id="WP_014854989.1">
    <property type="nucleotide sequence ID" value="NC_018178.1"/>
</dbReference>
<evidence type="ECO:0000313" key="3">
    <source>
        <dbReference type="Proteomes" id="UP000009011"/>
    </source>
</evidence>
<evidence type="ECO:0000313" key="2">
    <source>
        <dbReference type="EMBL" id="AFN73552.1"/>
    </source>
</evidence>
<name>I6YSN1_MELRP</name>
<protein>
    <recommendedName>
        <fullName evidence="4">Outer membrane protein beta-barrel domain-containing protein</fullName>
    </recommendedName>
</protein>